<name>A0AAW1S4E4_9CHLO</name>
<accession>A0AAW1S4E4</accession>
<dbReference type="PROSITE" id="PS00678">
    <property type="entry name" value="WD_REPEATS_1"/>
    <property type="match status" value="4"/>
</dbReference>
<feature type="repeat" description="WD" evidence="5">
    <location>
        <begin position="119"/>
        <end position="160"/>
    </location>
</feature>
<feature type="repeat" description="WD" evidence="5">
    <location>
        <begin position="412"/>
        <end position="453"/>
    </location>
</feature>
<feature type="repeat" description="WD" evidence="5">
    <location>
        <begin position="161"/>
        <end position="202"/>
    </location>
</feature>
<dbReference type="Proteomes" id="UP001445335">
    <property type="component" value="Unassembled WGS sequence"/>
</dbReference>
<evidence type="ECO:0000259" key="6">
    <source>
        <dbReference type="Pfam" id="PF08154"/>
    </source>
</evidence>
<dbReference type="InterPro" id="IPR036322">
    <property type="entry name" value="WD40_repeat_dom_sf"/>
</dbReference>
<dbReference type="PANTHER" id="PTHR19848:SF0">
    <property type="entry name" value="NOTCHLESS PROTEIN HOMOLOG 1"/>
    <property type="match status" value="1"/>
</dbReference>
<gene>
    <name evidence="7" type="ORF">WJX81_005490</name>
</gene>
<dbReference type="InterPro" id="IPR020472">
    <property type="entry name" value="WD40_PAC1"/>
</dbReference>
<sequence>MARGTAALGQGLEPPLKKGRLEAANIIVQFQSDTGDTVGPQLDLPHDATPAQLETLLNGLLQQKEKLPYSFFIEEQPLADDLGVHLHKHKVSVEAALRIVYQLQAVFRVRPVSRCTASLAGHTDAVLAVGFSPDGRHLASGSGDTTARLWDLATQTPLHTCKGHSGWVLCVAWSPDAAILATGGMDSSLWLWDPRTGRALGTCKGHTKWVTSVAWEPAHVALPCRRLASGSKDSTVRVWDAQTRRCLFSMGSHTKAVSAVRWAGDGHIISAARDCAIFVWDAQDGHLVRSLKGHGHWVNTLALSAEFALRTGAFDHTGAAPAEPAAAQAQALQRYEAALGGRPERLASGSDDFTMFLWEPSTSDKPLARMTGHLQLINQVQFSPDGRWVVSASFDKAVKLWDGLRGTFIATLRGHVGPVYQVAWSADSRLLVSASKDSTLKVWDVATRKLKLELPGHADEVFTVDWSPDGASVASGSKDRLLRLWRQ</sequence>
<keyword evidence="2 5" id="KW-0853">WD repeat</keyword>
<dbReference type="Pfam" id="PF00400">
    <property type="entry name" value="WD40"/>
    <property type="match status" value="7"/>
</dbReference>
<keyword evidence="4" id="KW-0539">Nucleus</keyword>
<evidence type="ECO:0000313" key="7">
    <source>
        <dbReference type="EMBL" id="KAK9840799.1"/>
    </source>
</evidence>
<evidence type="ECO:0000256" key="4">
    <source>
        <dbReference type="ARBA" id="ARBA00023242"/>
    </source>
</evidence>
<reference evidence="7 8" key="1">
    <citation type="journal article" date="2024" name="Nat. Commun.">
        <title>Phylogenomics reveals the evolutionary origins of lichenization in chlorophyte algae.</title>
        <authorList>
            <person name="Puginier C."/>
            <person name="Libourel C."/>
            <person name="Otte J."/>
            <person name="Skaloud P."/>
            <person name="Haon M."/>
            <person name="Grisel S."/>
            <person name="Petersen M."/>
            <person name="Berrin J.G."/>
            <person name="Delaux P.M."/>
            <person name="Dal Grande F."/>
            <person name="Keller J."/>
        </authorList>
    </citation>
    <scope>NUCLEOTIDE SEQUENCE [LARGE SCALE GENOMIC DNA]</scope>
    <source>
        <strain evidence="7 8">SAG 245.80</strain>
    </source>
</reference>
<dbReference type="PRINTS" id="PR00319">
    <property type="entry name" value="GPROTEINB"/>
</dbReference>
<evidence type="ECO:0000256" key="1">
    <source>
        <dbReference type="ARBA" id="ARBA00004604"/>
    </source>
</evidence>
<feature type="repeat" description="WD" evidence="5">
    <location>
        <begin position="370"/>
        <end position="402"/>
    </location>
</feature>
<dbReference type="PROSITE" id="PS50294">
    <property type="entry name" value="WD_REPEATS_REGION"/>
    <property type="match status" value="6"/>
</dbReference>
<dbReference type="EMBL" id="JALJOU010000012">
    <property type="protein sequence ID" value="KAK9840799.1"/>
    <property type="molecule type" value="Genomic_DNA"/>
</dbReference>
<dbReference type="CDD" id="cd00200">
    <property type="entry name" value="WD40"/>
    <property type="match status" value="1"/>
</dbReference>
<feature type="domain" description="NLE" evidence="6">
    <location>
        <begin position="26"/>
        <end position="86"/>
    </location>
</feature>
<dbReference type="PROSITE" id="PS50082">
    <property type="entry name" value="WD_REPEATS_2"/>
    <property type="match status" value="7"/>
</dbReference>
<dbReference type="InterPro" id="IPR001632">
    <property type="entry name" value="WD40_G-protein_beta-like"/>
</dbReference>
<dbReference type="GO" id="GO:0005730">
    <property type="term" value="C:nucleolus"/>
    <property type="evidence" value="ECO:0007669"/>
    <property type="project" value="UniProtKB-SubCell"/>
</dbReference>
<dbReference type="InterPro" id="IPR012972">
    <property type="entry name" value="NLE"/>
</dbReference>
<evidence type="ECO:0000313" key="8">
    <source>
        <dbReference type="Proteomes" id="UP001445335"/>
    </source>
</evidence>
<dbReference type="Pfam" id="PF08154">
    <property type="entry name" value="NLE"/>
    <property type="match status" value="1"/>
</dbReference>
<comment type="caution">
    <text evidence="7">The sequence shown here is derived from an EMBL/GenBank/DDBJ whole genome shotgun (WGS) entry which is preliminary data.</text>
</comment>
<dbReference type="InterPro" id="IPR015943">
    <property type="entry name" value="WD40/YVTN_repeat-like_dom_sf"/>
</dbReference>
<comment type="subcellular location">
    <subcellularLocation>
        <location evidence="1">Nucleus</location>
        <location evidence="1">Nucleolus</location>
    </subcellularLocation>
</comment>
<evidence type="ECO:0000256" key="5">
    <source>
        <dbReference type="PROSITE-ProRule" id="PRU00221"/>
    </source>
</evidence>
<dbReference type="PRINTS" id="PR00320">
    <property type="entry name" value="GPROTEINBRPT"/>
</dbReference>
<keyword evidence="3" id="KW-0677">Repeat</keyword>
<dbReference type="InterPro" id="IPR001680">
    <property type="entry name" value="WD40_rpt"/>
</dbReference>
<dbReference type="SMART" id="SM00320">
    <property type="entry name" value="WD40"/>
    <property type="match status" value="8"/>
</dbReference>
<feature type="repeat" description="WD" evidence="5">
    <location>
        <begin position="250"/>
        <end position="290"/>
    </location>
</feature>
<dbReference type="Gene3D" id="2.130.10.10">
    <property type="entry name" value="YVTN repeat-like/Quinoprotein amine dehydrogenase"/>
    <property type="match status" value="1"/>
</dbReference>
<organism evidence="7 8">
    <name type="scientific">Elliptochloris bilobata</name>
    <dbReference type="NCBI Taxonomy" id="381761"/>
    <lineage>
        <taxon>Eukaryota</taxon>
        <taxon>Viridiplantae</taxon>
        <taxon>Chlorophyta</taxon>
        <taxon>core chlorophytes</taxon>
        <taxon>Trebouxiophyceae</taxon>
        <taxon>Trebouxiophyceae incertae sedis</taxon>
        <taxon>Elliptochloris clade</taxon>
        <taxon>Elliptochloris</taxon>
    </lineage>
</organism>
<dbReference type="AlphaFoldDB" id="A0AAW1S4E4"/>
<evidence type="ECO:0000256" key="3">
    <source>
        <dbReference type="ARBA" id="ARBA00022737"/>
    </source>
</evidence>
<dbReference type="PANTHER" id="PTHR19848">
    <property type="entry name" value="WD40 REPEAT PROTEIN"/>
    <property type="match status" value="1"/>
</dbReference>
<dbReference type="InterPro" id="IPR019775">
    <property type="entry name" value="WD40_repeat_CS"/>
</dbReference>
<evidence type="ECO:0000256" key="2">
    <source>
        <dbReference type="ARBA" id="ARBA00022574"/>
    </source>
</evidence>
<dbReference type="SUPFAM" id="SSF50978">
    <property type="entry name" value="WD40 repeat-like"/>
    <property type="match status" value="1"/>
</dbReference>
<keyword evidence="8" id="KW-1185">Reference proteome</keyword>
<feature type="repeat" description="WD" evidence="5">
    <location>
        <begin position="203"/>
        <end position="249"/>
    </location>
</feature>
<feature type="repeat" description="WD" evidence="5">
    <location>
        <begin position="454"/>
        <end position="487"/>
    </location>
</feature>
<dbReference type="GO" id="GO:0000027">
    <property type="term" value="P:ribosomal large subunit assembly"/>
    <property type="evidence" value="ECO:0007669"/>
    <property type="project" value="TreeGrafter"/>
</dbReference>
<proteinExistence type="predicted"/>
<protein>
    <recommendedName>
        <fullName evidence="6">NLE domain-containing protein</fullName>
    </recommendedName>
</protein>